<evidence type="ECO:0000313" key="1">
    <source>
        <dbReference type="EMBL" id="MBI6873080.1"/>
    </source>
</evidence>
<accession>A0A934HRP3</accession>
<proteinExistence type="predicted"/>
<dbReference type="Pfam" id="PF02325">
    <property type="entry name" value="CCB3_YggT"/>
    <property type="match status" value="1"/>
</dbReference>
<keyword evidence="2" id="KW-1185">Reference proteome</keyword>
<comment type="caution">
    <text evidence="1">The sequence shown here is derived from an EMBL/GenBank/DDBJ whole genome shotgun (WGS) entry which is preliminary data.</text>
</comment>
<name>A0A934HRP3_9CLOT</name>
<gene>
    <name evidence="1" type="ORF">I6U51_10235</name>
</gene>
<dbReference type="GO" id="GO:0016020">
    <property type="term" value="C:membrane"/>
    <property type="evidence" value="ECO:0007669"/>
    <property type="project" value="InterPro"/>
</dbReference>
<dbReference type="AlphaFoldDB" id="A0A934HRP3"/>
<organism evidence="1 2">
    <name type="scientific">Clostridium aciditolerans</name>
    <dbReference type="NCBI Taxonomy" id="339861"/>
    <lineage>
        <taxon>Bacteria</taxon>
        <taxon>Bacillati</taxon>
        <taxon>Bacillota</taxon>
        <taxon>Clostridia</taxon>
        <taxon>Eubacteriales</taxon>
        <taxon>Clostridiaceae</taxon>
        <taxon>Clostridium</taxon>
    </lineage>
</organism>
<protein>
    <submittedName>
        <fullName evidence="1">YggT family protein</fullName>
    </submittedName>
</protein>
<sequence length="88" mass="9869">MLNTLGVALSLLFRLLEGAILIDVILSWVMPGRRGGFIDLLHVFTDPFMIPGRKIQEKLIPGLMIDFSPIIALLILDILQRIVFSILL</sequence>
<dbReference type="Proteomes" id="UP000622687">
    <property type="component" value="Unassembled WGS sequence"/>
</dbReference>
<evidence type="ECO:0000313" key="2">
    <source>
        <dbReference type="Proteomes" id="UP000622687"/>
    </source>
</evidence>
<dbReference type="RefSeq" id="WP_211142549.1">
    <property type="nucleotide sequence ID" value="NZ_JAEEGB010000010.1"/>
</dbReference>
<dbReference type="EMBL" id="JAEEGB010000010">
    <property type="protein sequence ID" value="MBI6873080.1"/>
    <property type="molecule type" value="Genomic_DNA"/>
</dbReference>
<reference evidence="1" key="1">
    <citation type="submission" date="2020-12" db="EMBL/GenBank/DDBJ databases">
        <title>Clostridium thailandense sp. nov., a novel acetogenic bacterium isolated from peat land soil in Thailand.</title>
        <authorList>
            <person name="Chaikitkaew S."/>
            <person name="Birkeland N.K."/>
        </authorList>
    </citation>
    <scope>NUCLEOTIDE SEQUENCE</scope>
    <source>
        <strain evidence="1">DSM 17425</strain>
    </source>
</reference>
<dbReference type="InterPro" id="IPR003425">
    <property type="entry name" value="CCB3/YggT"/>
</dbReference>